<evidence type="ECO:0000256" key="1">
    <source>
        <dbReference type="SAM" id="Phobius"/>
    </source>
</evidence>
<evidence type="ECO:0000259" key="4">
    <source>
        <dbReference type="Pfam" id="PF16344"/>
    </source>
</evidence>
<evidence type="ECO:0000259" key="3">
    <source>
        <dbReference type="Pfam" id="PF16220"/>
    </source>
</evidence>
<dbReference type="PANTHER" id="PTHR30273:SF2">
    <property type="entry name" value="PROTEIN FECR"/>
    <property type="match status" value="1"/>
</dbReference>
<dbReference type="EMBL" id="CP017111">
    <property type="protein sequence ID" value="AOO66507.1"/>
    <property type="molecule type" value="Genomic_DNA"/>
</dbReference>
<keyword evidence="1" id="KW-1133">Transmembrane helix</keyword>
<feature type="domain" description="FecR N-terminal" evidence="3">
    <location>
        <begin position="8"/>
        <end position="47"/>
    </location>
</feature>
<dbReference type="InterPro" id="IPR012373">
    <property type="entry name" value="Ferrdict_sens_TM"/>
</dbReference>
<dbReference type="Gene3D" id="3.55.50.30">
    <property type="match status" value="1"/>
</dbReference>
<dbReference type="InterPro" id="IPR006860">
    <property type="entry name" value="FecR"/>
</dbReference>
<feature type="domain" description="Protein FecR C-terminal" evidence="4">
    <location>
        <begin position="245"/>
        <end position="310"/>
    </location>
</feature>
<keyword evidence="1" id="KW-0812">Transmembrane</keyword>
<reference evidence="6" key="1">
    <citation type="submission" date="2016-08" db="EMBL/GenBank/DDBJ databases">
        <title>Complete genome sequence of the organohalide-respiring Epsilonproteobacterium Sulfurospirillum halorespirans.</title>
        <authorList>
            <person name="Goris T."/>
            <person name="Zimmermann J."/>
            <person name="Schenz B."/>
            <person name="Lemos M."/>
            <person name="Hackermueller J."/>
            <person name="Diekert G."/>
        </authorList>
    </citation>
    <scope>NUCLEOTIDE SEQUENCE [LARGE SCALE GENOMIC DNA]</scope>
    <source>
        <strain>DSM 13726</strain>
        <strain evidence="6">PCE-M2</strain>
    </source>
</reference>
<dbReference type="STRING" id="1193502.SHALO_2749"/>
<proteinExistence type="predicted"/>
<dbReference type="RefSeq" id="WP_069479036.1">
    <property type="nucleotide sequence ID" value="NZ_CP017111.1"/>
</dbReference>
<dbReference type="Pfam" id="PF04773">
    <property type="entry name" value="FecR"/>
    <property type="match status" value="1"/>
</dbReference>
<protein>
    <submittedName>
        <fullName evidence="5">FecR-like protein</fullName>
    </submittedName>
</protein>
<dbReference type="Gene3D" id="2.60.120.1440">
    <property type="match status" value="1"/>
</dbReference>
<dbReference type="AlphaFoldDB" id="A0A1D7TNE3"/>
<keyword evidence="1" id="KW-0472">Membrane</keyword>
<dbReference type="KEGG" id="shal:SHALO_2749"/>
<name>A0A1D7TNE3_9BACT</name>
<organism evidence="5 6">
    <name type="scientific">Sulfurospirillum halorespirans DSM 13726</name>
    <dbReference type="NCBI Taxonomy" id="1193502"/>
    <lineage>
        <taxon>Bacteria</taxon>
        <taxon>Pseudomonadati</taxon>
        <taxon>Campylobacterota</taxon>
        <taxon>Epsilonproteobacteria</taxon>
        <taxon>Campylobacterales</taxon>
        <taxon>Sulfurospirillaceae</taxon>
        <taxon>Sulfurospirillum</taxon>
    </lineage>
</organism>
<dbReference type="InterPro" id="IPR032623">
    <property type="entry name" value="FecR_N"/>
</dbReference>
<dbReference type="Pfam" id="PF16344">
    <property type="entry name" value="FecR_C"/>
    <property type="match status" value="1"/>
</dbReference>
<sequence>MKTTLQNQASYFFTCKKEGFTPAQQEAFEVWCEENPEHQEAFENVQKMASLYATLSKNVKDEIVQSVHQEIKREAIFRRNKYFAIAASILLVLCLGVYERYLAFFVPHSYATEKQTQQVLLPDDSTVLLDVKTKAVMRYANTKREITLEEGKALFDVAKNPDRPFIVHAGKLNIKVLGTHFEVKNYNNRVEVSVIEGIVSVETAEKEPLATLTQGKKLSFDTQNNQMSLKNVPIANIASWKEGILVFHDETLQSALDEFKHYQDLNISVQKEVQNFSISGSFATDEVDKFLRALTKIYALKVDKKADALYIRQKL</sequence>
<dbReference type="Proteomes" id="UP000094609">
    <property type="component" value="Chromosome"/>
</dbReference>
<dbReference type="Pfam" id="PF16220">
    <property type="entry name" value="DUF4880"/>
    <property type="match status" value="1"/>
</dbReference>
<dbReference type="PIRSF" id="PIRSF018266">
    <property type="entry name" value="FecR"/>
    <property type="match status" value="1"/>
</dbReference>
<evidence type="ECO:0000313" key="6">
    <source>
        <dbReference type="Proteomes" id="UP000094609"/>
    </source>
</evidence>
<dbReference type="GO" id="GO:0016989">
    <property type="term" value="F:sigma factor antagonist activity"/>
    <property type="evidence" value="ECO:0007669"/>
    <property type="project" value="TreeGrafter"/>
</dbReference>
<dbReference type="PANTHER" id="PTHR30273">
    <property type="entry name" value="PERIPLASMIC SIGNAL SENSOR AND SIGMA FACTOR ACTIVATOR FECR-RELATED"/>
    <property type="match status" value="1"/>
</dbReference>
<feature type="domain" description="FecR protein" evidence="2">
    <location>
        <begin position="111"/>
        <end position="199"/>
    </location>
</feature>
<dbReference type="InterPro" id="IPR032508">
    <property type="entry name" value="FecR_C"/>
</dbReference>
<accession>A0A1D7TNE3</accession>
<evidence type="ECO:0000313" key="5">
    <source>
        <dbReference type="EMBL" id="AOO66507.1"/>
    </source>
</evidence>
<dbReference type="PATRIC" id="fig|1193502.14.peg.2785"/>
<feature type="transmembrane region" description="Helical" evidence="1">
    <location>
        <begin position="82"/>
        <end position="98"/>
    </location>
</feature>
<evidence type="ECO:0000259" key="2">
    <source>
        <dbReference type="Pfam" id="PF04773"/>
    </source>
</evidence>
<keyword evidence="6" id="KW-1185">Reference proteome</keyword>
<gene>
    <name evidence="5" type="ORF">SHALO_2749</name>
</gene>